<comment type="caution">
    <text evidence="3">The sequence shown here is derived from an EMBL/GenBank/DDBJ whole genome shotgun (WGS) entry which is preliminary data.</text>
</comment>
<keyword evidence="4" id="KW-1185">Reference proteome</keyword>
<accession>A0A9X1PSD1</accession>
<dbReference type="SUPFAM" id="SSF53098">
    <property type="entry name" value="Ribonuclease H-like"/>
    <property type="match status" value="1"/>
</dbReference>
<dbReference type="Pfam" id="PF13546">
    <property type="entry name" value="DDE_5"/>
    <property type="match status" value="1"/>
</dbReference>
<feature type="compositionally biased region" description="Gly residues" evidence="1">
    <location>
        <begin position="11"/>
        <end position="24"/>
    </location>
</feature>
<feature type="compositionally biased region" description="Basic and acidic residues" evidence="1">
    <location>
        <begin position="100"/>
        <end position="117"/>
    </location>
</feature>
<proteinExistence type="predicted"/>
<evidence type="ECO:0000313" key="3">
    <source>
        <dbReference type="EMBL" id="MCF1592607.1"/>
    </source>
</evidence>
<feature type="region of interest" description="Disordered" evidence="1">
    <location>
        <begin position="96"/>
        <end position="130"/>
    </location>
</feature>
<evidence type="ECO:0000256" key="1">
    <source>
        <dbReference type="SAM" id="MobiDB-lite"/>
    </source>
</evidence>
<evidence type="ECO:0000259" key="2">
    <source>
        <dbReference type="Pfam" id="PF13546"/>
    </source>
</evidence>
<dbReference type="AlphaFoldDB" id="A0A9X1PSD1"/>
<protein>
    <submittedName>
        <fullName evidence="3">Transposase</fullName>
    </submittedName>
</protein>
<feature type="region of interest" description="Disordered" evidence="1">
    <location>
        <begin position="1"/>
        <end position="36"/>
    </location>
</feature>
<dbReference type="Proteomes" id="UP001139384">
    <property type="component" value="Unassembled WGS sequence"/>
</dbReference>
<feature type="compositionally biased region" description="Basic and acidic residues" evidence="1">
    <location>
        <begin position="1"/>
        <end position="10"/>
    </location>
</feature>
<dbReference type="InterPro" id="IPR012337">
    <property type="entry name" value="RNaseH-like_sf"/>
</dbReference>
<dbReference type="InterPro" id="IPR039365">
    <property type="entry name" value="IS701-like"/>
</dbReference>
<dbReference type="InterPro" id="IPR038721">
    <property type="entry name" value="IS701-like_DDE_dom"/>
</dbReference>
<feature type="domain" description="Transposase IS701-like DDE" evidence="2">
    <location>
        <begin position="23"/>
        <end position="223"/>
    </location>
</feature>
<dbReference type="RefSeq" id="WP_234760918.1">
    <property type="nucleotide sequence ID" value="NZ_JAKEIP010000006.1"/>
</dbReference>
<name>A0A9X1PSD1_STRM4</name>
<reference evidence="3" key="1">
    <citation type="submission" date="2022-01" db="EMBL/GenBank/DDBJ databases">
        <title>Draft Genome Sequences of Seven Type Strains of the Genus Streptomyces.</title>
        <authorList>
            <person name="Aziz S."/>
            <person name="Coretto E."/>
            <person name="Chronakova A."/>
            <person name="Sproer C."/>
            <person name="Huber K."/>
            <person name="Nouioui I."/>
            <person name="Gross H."/>
        </authorList>
    </citation>
    <scope>NUCLEOTIDE SEQUENCE</scope>
    <source>
        <strain evidence="3">DSM 103493</strain>
    </source>
</reference>
<dbReference type="PANTHER" id="PTHR33627">
    <property type="entry name" value="TRANSPOSASE"/>
    <property type="match status" value="1"/>
</dbReference>
<dbReference type="EMBL" id="JAKEIP010000006">
    <property type="protein sequence ID" value="MCF1592607.1"/>
    <property type="molecule type" value="Genomic_DNA"/>
</dbReference>
<dbReference type="PANTHER" id="PTHR33627:SF1">
    <property type="entry name" value="TRANSPOSASE"/>
    <property type="match status" value="1"/>
</dbReference>
<evidence type="ECO:0000313" key="4">
    <source>
        <dbReference type="Proteomes" id="UP001139384"/>
    </source>
</evidence>
<sequence>MRADQDDHLPGRGGASGRCGGSRGYSGCSSFLSESPWEAEQINDRRLELLREEPATAPHAGGVIVIDDSGDRKDGTATAHVGRQWLGRYGKTDNGIVSDHGVDRRPRERPAARDSPHPRSPLRAWPVRSGFPHETPAGAATLAARGKEACFGCRPVVADCAYSVSDDWYLALREAGLAYVVALKPHRGTWAPADQPHTLIDAAHALTWHDAKRPGDWTSVERHFRDGHSETWWAADARLGGYGPHSPCRLVVATTDPAAPPEKATWYLATNLLHPDAPHAATSPPT</sequence>
<organism evidence="3 4">
    <name type="scientific">Streptomyces muensis</name>
    <dbReference type="NCBI Taxonomy" id="1077944"/>
    <lineage>
        <taxon>Bacteria</taxon>
        <taxon>Bacillati</taxon>
        <taxon>Actinomycetota</taxon>
        <taxon>Actinomycetes</taxon>
        <taxon>Kitasatosporales</taxon>
        <taxon>Streptomycetaceae</taxon>
        <taxon>Streptomyces</taxon>
    </lineage>
</organism>
<gene>
    <name evidence="3" type="ORF">L0P92_03350</name>
</gene>